<dbReference type="OrthoDB" id="5920476at2759"/>
<evidence type="ECO:0000313" key="2">
    <source>
        <dbReference type="Proteomes" id="UP000054721"/>
    </source>
</evidence>
<evidence type="ECO:0000313" key="1">
    <source>
        <dbReference type="EMBL" id="KRZ61017.1"/>
    </source>
</evidence>
<dbReference type="EMBL" id="JYDW01000022">
    <property type="protein sequence ID" value="KRZ61017.1"/>
    <property type="molecule type" value="Genomic_DNA"/>
</dbReference>
<reference evidence="1 2" key="1">
    <citation type="submission" date="2015-05" db="EMBL/GenBank/DDBJ databases">
        <title>Evolution of Trichinella species and genotypes.</title>
        <authorList>
            <person name="Korhonen P.K."/>
            <person name="Edoardo P."/>
            <person name="Giuseppe L.R."/>
            <person name="Gasser R.B."/>
        </authorList>
    </citation>
    <scope>NUCLEOTIDE SEQUENCE [LARGE SCALE GENOMIC DNA]</scope>
    <source>
        <strain evidence="1">ISS10</strain>
    </source>
</reference>
<protein>
    <submittedName>
        <fullName evidence="1">Uncharacterized protein</fullName>
    </submittedName>
</protein>
<keyword evidence="2" id="KW-1185">Reference proteome</keyword>
<comment type="caution">
    <text evidence="1">The sequence shown here is derived from an EMBL/GenBank/DDBJ whole genome shotgun (WGS) entry which is preliminary data.</text>
</comment>
<sequence>MIDRHPALSQTSGNQKRPASVSSTCVNQVLSKRFCQPCLAGGQFMFLQHLWNEMLQFYFFKQNAAEINKYTEQQLKSNVRELVVCVKISWQFNIAVVDIFVGNLKIGNLICWLEFANCKNVPHFLNEDDDV</sequence>
<accession>A0A0V1LNC3</accession>
<name>A0A0V1LNC3_9BILA</name>
<gene>
    <name evidence="1" type="ORF">T02_16196</name>
</gene>
<organism evidence="1 2">
    <name type="scientific">Trichinella nativa</name>
    <dbReference type="NCBI Taxonomy" id="6335"/>
    <lineage>
        <taxon>Eukaryota</taxon>
        <taxon>Metazoa</taxon>
        <taxon>Ecdysozoa</taxon>
        <taxon>Nematoda</taxon>
        <taxon>Enoplea</taxon>
        <taxon>Dorylaimia</taxon>
        <taxon>Trichinellida</taxon>
        <taxon>Trichinellidae</taxon>
        <taxon>Trichinella</taxon>
    </lineage>
</organism>
<proteinExistence type="predicted"/>
<dbReference type="Proteomes" id="UP000054721">
    <property type="component" value="Unassembled WGS sequence"/>
</dbReference>
<dbReference type="AlphaFoldDB" id="A0A0V1LNC3"/>